<feature type="repeat" description="TPR" evidence="3">
    <location>
        <begin position="278"/>
        <end position="311"/>
    </location>
</feature>
<comment type="caution">
    <text evidence="4">The sequence shown here is derived from an EMBL/GenBank/DDBJ whole genome shotgun (WGS) entry which is preliminary data.</text>
</comment>
<evidence type="ECO:0000256" key="3">
    <source>
        <dbReference type="PROSITE-ProRule" id="PRU00339"/>
    </source>
</evidence>
<accession>A0A8J2SB67</accession>
<sequence>MASLEEATHQRRVFAWQGADTEPLTGTEADSPGAGWTISRDDVVVLIEQLRNAAGAVVAFVELQVDGKRTTHRGWVDPASLKRRPGDETEDELALRREQLADIAGEHLAGRAYAEAYHAFGDAIAADPANHRLYGDRALCCARLHKETPSPELRAAGLKDAETCVELKPTFVRGHERLVTMLALCTEAGETDHKTLEAAVRRGLSVDAASVSLRRALQELRDAGVSLDTTLAPTDSELADAAKAAAPKTRGAELFARGDMENAAVKYRAALAWDATDPRIWANRAACFSRRGRFDDALRDAEYAIRLKPRWARARYRLAEARLGQGRVGDALEACDAGLRLDGDEKTRGDLLALMERCAVVE</sequence>
<organism evidence="4 5">
    <name type="scientific">Pelagomonas calceolata</name>
    <dbReference type="NCBI Taxonomy" id="35677"/>
    <lineage>
        <taxon>Eukaryota</taxon>
        <taxon>Sar</taxon>
        <taxon>Stramenopiles</taxon>
        <taxon>Ochrophyta</taxon>
        <taxon>Pelagophyceae</taxon>
        <taxon>Pelagomonadales</taxon>
        <taxon>Pelagomonadaceae</taxon>
        <taxon>Pelagomonas</taxon>
    </lineage>
</organism>
<evidence type="ECO:0000313" key="4">
    <source>
        <dbReference type="EMBL" id="CAH0368503.1"/>
    </source>
</evidence>
<dbReference type="AlphaFoldDB" id="A0A8J2SB67"/>
<proteinExistence type="predicted"/>
<evidence type="ECO:0000256" key="1">
    <source>
        <dbReference type="ARBA" id="ARBA00022737"/>
    </source>
</evidence>
<name>A0A8J2SB67_9STRA</name>
<dbReference type="SUPFAM" id="SSF48452">
    <property type="entry name" value="TPR-like"/>
    <property type="match status" value="2"/>
</dbReference>
<dbReference type="PANTHER" id="PTHR22904">
    <property type="entry name" value="TPR REPEAT CONTAINING PROTEIN"/>
    <property type="match status" value="1"/>
</dbReference>
<protein>
    <recommendedName>
        <fullName evidence="6">Tetratricopeptide repeat protein</fullName>
    </recommendedName>
</protein>
<evidence type="ECO:0000256" key="2">
    <source>
        <dbReference type="ARBA" id="ARBA00022803"/>
    </source>
</evidence>
<dbReference type="SMART" id="SM00028">
    <property type="entry name" value="TPR"/>
    <property type="match status" value="3"/>
</dbReference>
<dbReference type="InterPro" id="IPR011990">
    <property type="entry name" value="TPR-like_helical_dom_sf"/>
</dbReference>
<dbReference type="Pfam" id="PF14559">
    <property type="entry name" value="TPR_19"/>
    <property type="match status" value="1"/>
</dbReference>
<keyword evidence="5" id="KW-1185">Reference proteome</keyword>
<keyword evidence="1" id="KW-0677">Repeat</keyword>
<dbReference type="InterPro" id="IPR019734">
    <property type="entry name" value="TPR_rpt"/>
</dbReference>
<dbReference type="PROSITE" id="PS50005">
    <property type="entry name" value="TPR"/>
    <property type="match status" value="1"/>
</dbReference>
<evidence type="ECO:0008006" key="6">
    <source>
        <dbReference type="Google" id="ProtNLM"/>
    </source>
</evidence>
<reference evidence="4" key="1">
    <citation type="submission" date="2021-11" db="EMBL/GenBank/DDBJ databases">
        <authorList>
            <consortium name="Genoscope - CEA"/>
            <person name="William W."/>
        </authorList>
    </citation>
    <scope>NUCLEOTIDE SEQUENCE</scope>
</reference>
<dbReference type="OrthoDB" id="2423701at2759"/>
<dbReference type="PANTHER" id="PTHR22904:SF523">
    <property type="entry name" value="STRESS-INDUCED-PHOSPHOPROTEIN 1"/>
    <property type="match status" value="1"/>
</dbReference>
<dbReference type="Proteomes" id="UP000789595">
    <property type="component" value="Unassembled WGS sequence"/>
</dbReference>
<gene>
    <name evidence="4" type="ORF">PECAL_2P15700</name>
</gene>
<dbReference type="GO" id="GO:0051879">
    <property type="term" value="F:Hsp90 protein binding"/>
    <property type="evidence" value="ECO:0007669"/>
    <property type="project" value="TreeGrafter"/>
</dbReference>
<evidence type="ECO:0000313" key="5">
    <source>
        <dbReference type="Proteomes" id="UP000789595"/>
    </source>
</evidence>
<dbReference type="EMBL" id="CAKKNE010000002">
    <property type="protein sequence ID" value="CAH0368503.1"/>
    <property type="molecule type" value="Genomic_DNA"/>
</dbReference>
<keyword evidence="2 3" id="KW-0802">TPR repeat</keyword>
<dbReference type="Gene3D" id="1.25.40.10">
    <property type="entry name" value="Tetratricopeptide repeat domain"/>
    <property type="match status" value="2"/>
</dbReference>